<dbReference type="NCBIfam" id="TIGR00250">
    <property type="entry name" value="RNAse_H_YqgF"/>
    <property type="match status" value="1"/>
</dbReference>
<evidence type="ECO:0000256" key="4">
    <source>
        <dbReference type="ARBA" id="ARBA00022801"/>
    </source>
</evidence>
<dbReference type="PANTHER" id="PTHR33317">
    <property type="entry name" value="POLYNUCLEOTIDYL TRANSFERASE, RIBONUCLEASE H-LIKE SUPERFAMILY PROTEIN"/>
    <property type="match status" value="1"/>
</dbReference>
<gene>
    <name evidence="8" type="ORF">DW018_02615</name>
    <name evidence="7" type="ORF">DW929_10615</name>
</gene>
<evidence type="ECO:0000313" key="9">
    <source>
        <dbReference type="Proteomes" id="UP000283314"/>
    </source>
</evidence>
<evidence type="ECO:0000313" key="7">
    <source>
        <dbReference type="EMBL" id="RHA52714.1"/>
    </source>
</evidence>
<keyword evidence="1 5" id="KW-0963">Cytoplasm</keyword>
<dbReference type="InterPro" id="IPR012337">
    <property type="entry name" value="RNaseH-like_sf"/>
</dbReference>
<dbReference type="HAMAP" id="MF_00651">
    <property type="entry name" value="Nuclease_YqgF"/>
    <property type="match status" value="1"/>
</dbReference>
<dbReference type="EC" id="3.1.-.-" evidence="5"/>
<dbReference type="SUPFAM" id="SSF53098">
    <property type="entry name" value="Ribonuclease H-like"/>
    <property type="match status" value="1"/>
</dbReference>
<feature type="domain" description="YqgF/RNase H-like" evidence="6">
    <location>
        <begin position="1"/>
        <end position="104"/>
    </location>
</feature>
<evidence type="ECO:0000256" key="2">
    <source>
        <dbReference type="ARBA" id="ARBA00022517"/>
    </source>
</evidence>
<organism evidence="7 10">
    <name type="scientific">Eubacterium ventriosum</name>
    <dbReference type="NCBI Taxonomy" id="39496"/>
    <lineage>
        <taxon>Bacteria</taxon>
        <taxon>Bacillati</taxon>
        <taxon>Bacillota</taxon>
        <taxon>Clostridia</taxon>
        <taxon>Eubacteriales</taxon>
        <taxon>Eubacteriaceae</taxon>
        <taxon>Eubacterium</taxon>
    </lineage>
</organism>
<dbReference type="GO" id="GO:0004518">
    <property type="term" value="F:nuclease activity"/>
    <property type="evidence" value="ECO:0007669"/>
    <property type="project" value="UniProtKB-KW"/>
</dbReference>
<dbReference type="GO" id="GO:0000967">
    <property type="term" value="P:rRNA 5'-end processing"/>
    <property type="evidence" value="ECO:0007669"/>
    <property type="project" value="UniProtKB-UniRule"/>
</dbReference>
<dbReference type="InterPro" id="IPR006641">
    <property type="entry name" value="YqgF/RNaseH-like_dom"/>
</dbReference>
<dbReference type="InterPro" id="IPR005227">
    <property type="entry name" value="YqgF"/>
</dbReference>
<dbReference type="AlphaFoldDB" id="A0A413RWF9"/>
<dbReference type="InterPro" id="IPR037027">
    <property type="entry name" value="YqgF/RNaseH-like_dom_sf"/>
</dbReference>
<evidence type="ECO:0000313" key="8">
    <source>
        <dbReference type="EMBL" id="RHL47246.1"/>
    </source>
</evidence>
<dbReference type="Proteomes" id="UP000283314">
    <property type="component" value="Unassembled WGS sequence"/>
</dbReference>
<protein>
    <recommendedName>
        <fullName evidence="5">Putative pre-16S rRNA nuclease</fullName>
        <ecNumber evidence="5">3.1.-.-</ecNumber>
    </recommendedName>
</protein>
<evidence type="ECO:0000256" key="1">
    <source>
        <dbReference type="ARBA" id="ARBA00022490"/>
    </source>
</evidence>
<evidence type="ECO:0000256" key="5">
    <source>
        <dbReference type="HAMAP-Rule" id="MF_00651"/>
    </source>
</evidence>
<accession>A0A413RWF9</accession>
<keyword evidence="4 5" id="KW-0378">Hydrolase</keyword>
<dbReference type="Proteomes" id="UP000284598">
    <property type="component" value="Unassembled WGS sequence"/>
</dbReference>
<dbReference type="EMBL" id="QROT01000002">
    <property type="protein sequence ID" value="RHL47246.1"/>
    <property type="molecule type" value="Genomic_DNA"/>
</dbReference>
<dbReference type="RefSeq" id="WP_005360161.1">
    <property type="nucleotide sequence ID" value="NZ_CABJDQ010000002.1"/>
</dbReference>
<evidence type="ECO:0000259" key="6">
    <source>
        <dbReference type="SMART" id="SM00732"/>
    </source>
</evidence>
<comment type="similarity">
    <text evidence="5">Belongs to the YqgF HJR family.</text>
</comment>
<dbReference type="PANTHER" id="PTHR33317:SF4">
    <property type="entry name" value="POLYNUCLEOTIDYL TRANSFERASE, RIBONUCLEASE H-LIKE SUPERFAMILY PROTEIN"/>
    <property type="match status" value="1"/>
</dbReference>
<comment type="caution">
    <text evidence="7">The sequence shown here is derived from an EMBL/GenBank/DDBJ whole genome shotgun (WGS) entry which is preliminary data.</text>
</comment>
<dbReference type="GeneID" id="66466125"/>
<dbReference type="GO" id="GO:0016788">
    <property type="term" value="F:hydrolase activity, acting on ester bonds"/>
    <property type="evidence" value="ECO:0007669"/>
    <property type="project" value="UniProtKB-UniRule"/>
</dbReference>
<sequence>MRILGLDFGSKTVGVAVTDPLGYTAQGVEIIRRDSPNKLRKTLARIEQLVEQYNIEKIVLGYPVMLSGTEGERVKKTKEFGAMLERRTGLEIVFQDERLTTVEAYEIMDEAGIKKQDRYKYVDQIAATIILEDYINRIEKNT</sequence>
<keyword evidence="3 5" id="KW-0540">Nuclease</keyword>
<keyword evidence="2 5" id="KW-0690">Ribosome biogenesis</keyword>
<dbReference type="EMBL" id="QSFO01000013">
    <property type="protein sequence ID" value="RHA52714.1"/>
    <property type="molecule type" value="Genomic_DNA"/>
</dbReference>
<name>A0A413RWF9_9FIRM</name>
<evidence type="ECO:0000313" key="10">
    <source>
        <dbReference type="Proteomes" id="UP000284598"/>
    </source>
</evidence>
<dbReference type="CDD" id="cd16964">
    <property type="entry name" value="YqgF"/>
    <property type="match status" value="1"/>
</dbReference>
<dbReference type="Pfam" id="PF03652">
    <property type="entry name" value="RuvX"/>
    <property type="match status" value="1"/>
</dbReference>
<dbReference type="GO" id="GO:0005829">
    <property type="term" value="C:cytosol"/>
    <property type="evidence" value="ECO:0007669"/>
    <property type="project" value="TreeGrafter"/>
</dbReference>
<proteinExistence type="inferred from homology"/>
<comment type="function">
    <text evidence="5">Could be a nuclease involved in processing of the 5'-end of pre-16S rRNA.</text>
</comment>
<dbReference type="Gene3D" id="3.30.420.140">
    <property type="entry name" value="YqgF/RNase H-like domain"/>
    <property type="match status" value="1"/>
</dbReference>
<reference evidence="9 10" key="1">
    <citation type="submission" date="2018-08" db="EMBL/GenBank/DDBJ databases">
        <title>A genome reference for cultivated species of the human gut microbiota.</title>
        <authorList>
            <person name="Zou Y."/>
            <person name="Xue W."/>
            <person name="Luo G."/>
        </authorList>
    </citation>
    <scope>NUCLEOTIDE SEQUENCE [LARGE SCALE GENOMIC DNA]</scope>
    <source>
        <strain evidence="8 9">AF37-4</strain>
        <strain evidence="7 10">AM43-2</strain>
    </source>
</reference>
<comment type="subcellular location">
    <subcellularLocation>
        <location evidence="5">Cytoplasm</location>
    </subcellularLocation>
</comment>
<dbReference type="SMART" id="SM00732">
    <property type="entry name" value="YqgFc"/>
    <property type="match status" value="1"/>
</dbReference>
<evidence type="ECO:0000256" key="3">
    <source>
        <dbReference type="ARBA" id="ARBA00022722"/>
    </source>
</evidence>